<sequence>MRMQSVRQSACVVASSSMQGDEHECNGIVGSLYLNLLTTSFLWHFNISQQRKLIPVIIVWIFIPCSVQRLK</sequence>
<organism evidence="1 2">
    <name type="scientific">Hordeum vulgare subsp. vulgare</name>
    <name type="common">Domesticated barley</name>
    <dbReference type="NCBI Taxonomy" id="112509"/>
    <lineage>
        <taxon>Eukaryota</taxon>
        <taxon>Viridiplantae</taxon>
        <taxon>Streptophyta</taxon>
        <taxon>Embryophyta</taxon>
        <taxon>Tracheophyta</taxon>
        <taxon>Spermatophyta</taxon>
        <taxon>Magnoliopsida</taxon>
        <taxon>Liliopsida</taxon>
        <taxon>Poales</taxon>
        <taxon>Poaceae</taxon>
        <taxon>BOP clade</taxon>
        <taxon>Pooideae</taxon>
        <taxon>Triticodae</taxon>
        <taxon>Triticeae</taxon>
        <taxon>Hordeinae</taxon>
        <taxon>Hordeum</taxon>
    </lineage>
</organism>
<evidence type="ECO:0000313" key="1">
    <source>
        <dbReference type="EnsemblPlants" id="HORVU.MOREX.r3.6HG0548450.1.CDS1"/>
    </source>
</evidence>
<dbReference type="Proteomes" id="UP000011116">
    <property type="component" value="Chromosome 6H"/>
</dbReference>
<reference evidence="1" key="3">
    <citation type="submission" date="2022-01" db="UniProtKB">
        <authorList>
            <consortium name="EnsemblPlants"/>
        </authorList>
    </citation>
    <scope>IDENTIFICATION</scope>
    <source>
        <strain evidence="1">subsp. vulgare</strain>
    </source>
</reference>
<protein>
    <submittedName>
        <fullName evidence="1">Uncharacterized protein</fullName>
    </submittedName>
</protein>
<accession>A0A8I7BB14</accession>
<keyword evidence="2" id="KW-1185">Reference proteome</keyword>
<reference evidence="1" key="2">
    <citation type="submission" date="2020-10" db="EMBL/GenBank/DDBJ databases">
        <authorList>
            <person name="Scholz U."/>
            <person name="Mascher M."/>
            <person name="Fiebig A."/>
        </authorList>
    </citation>
    <scope>NUCLEOTIDE SEQUENCE [LARGE SCALE GENOMIC DNA]</scope>
    <source>
        <strain evidence="1">cv. Morex</strain>
    </source>
</reference>
<evidence type="ECO:0000313" key="2">
    <source>
        <dbReference type="Proteomes" id="UP000011116"/>
    </source>
</evidence>
<dbReference type="AlphaFoldDB" id="A0A8I7BB14"/>
<proteinExistence type="predicted"/>
<dbReference type="Gramene" id="HORVU.MOREX.r3.6HG0548450.1">
    <property type="protein sequence ID" value="HORVU.MOREX.r3.6HG0548450.1.CDS1"/>
    <property type="gene ID" value="HORVU.MOREX.r3.6HG0548450"/>
</dbReference>
<reference evidence="2" key="1">
    <citation type="journal article" date="2012" name="Nature">
        <title>A physical, genetic and functional sequence assembly of the barley genome.</title>
        <authorList>
            <consortium name="The International Barley Genome Sequencing Consortium"/>
            <person name="Mayer K.F."/>
            <person name="Waugh R."/>
            <person name="Brown J.W."/>
            <person name="Schulman A."/>
            <person name="Langridge P."/>
            <person name="Platzer M."/>
            <person name="Fincher G.B."/>
            <person name="Muehlbauer G.J."/>
            <person name="Sato K."/>
            <person name="Close T.J."/>
            <person name="Wise R.P."/>
            <person name="Stein N."/>
        </authorList>
    </citation>
    <scope>NUCLEOTIDE SEQUENCE [LARGE SCALE GENOMIC DNA]</scope>
    <source>
        <strain evidence="2">cv. Morex</strain>
    </source>
</reference>
<name>A0A8I7BB14_HORVV</name>
<dbReference type="EnsemblPlants" id="HORVU.MOREX.r3.6HG0548450.1">
    <property type="protein sequence ID" value="HORVU.MOREX.r3.6HG0548450.1.CDS1"/>
    <property type="gene ID" value="HORVU.MOREX.r3.6HG0548450"/>
</dbReference>